<gene>
    <name evidence="1" type="ORF">PCOR1329_LOCUS56412</name>
</gene>
<dbReference type="EMBL" id="CAUYUJ010016943">
    <property type="protein sequence ID" value="CAK0870259.1"/>
    <property type="molecule type" value="Genomic_DNA"/>
</dbReference>
<accession>A0ABN9VDS3</accession>
<reference evidence="1" key="1">
    <citation type="submission" date="2023-10" db="EMBL/GenBank/DDBJ databases">
        <authorList>
            <person name="Chen Y."/>
            <person name="Shah S."/>
            <person name="Dougan E. K."/>
            <person name="Thang M."/>
            <person name="Chan C."/>
        </authorList>
    </citation>
    <scope>NUCLEOTIDE SEQUENCE [LARGE SCALE GENOMIC DNA]</scope>
</reference>
<dbReference type="Proteomes" id="UP001189429">
    <property type="component" value="Unassembled WGS sequence"/>
</dbReference>
<name>A0ABN9VDS3_9DINO</name>
<evidence type="ECO:0000313" key="2">
    <source>
        <dbReference type="Proteomes" id="UP001189429"/>
    </source>
</evidence>
<organism evidence="1 2">
    <name type="scientific">Prorocentrum cordatum</name>
    <dbReference type="NCBI Taxonomy" id="2364126"/>
    <lineage>
        <taxon>Eukaryota</taxon>
        <taxon>Sar</taxon>
        <taxon>Alveolata</taxon>
        <taxon>Dinophyceae</taxon>
        <taxon>Prorocentrales</taxon>
        <taxon>Prorocentraceae</taxon>
        <taxon>Prorocentrum</taxon>
    </lineage>
</organism>
<protein>
    <submittedName>
        <fullName evidence="1">Uncharacterized protein</fullName>
    </submittedName>
</protein>
<proteinExistence type="predicted"/>
<keyword evidence="2" id="KW-1185">Reference proteome</keyword>
<comment type="caution">
    <text evidence="1">The sequence shown here is derived from an EMBL/GenBank/DDBJ whole genome shotgun (WGS) entry which is preliminary data.</text>
</comment>
<sequence length="102" mass="11551">MVSILERKSKERLDPVTTAVESIQQQVDTMDTRIAKLESNGAPQTVNTEVWDHIQKLEVEVYQLKADGRQGVVCILFARSGPSWARGRSKGTLRQNRSSLRR</sequence>
<evidence type="ECO:0000313" key="1">
    <source>
        <dbReference type="EMBL" id="CAK0870259.1"/>
    </source>
</evidence>